<proteinExistence type="predicted"/>
<evidence type="ECO:0000313" key="2">
    <source>
        <dbReference type="EMBL" id="GEU31338.1"/>
    </source>
</evidence>
<organism evidence="2">
    <name type="scientific">Tanacetum cinerariifolium</name>
    <name type="common">Dalmatian daisy</name>
    <name type="synonym">Chrysanthemum cinerariifolium</name>
    <dbReference type="NCBI Taxonomy" id="118510"/>
    <lineage>
        <taxon>Eukaryota</taxon>
        <taxon>Viridiplantae</taxon>
        <taxon>Streptophyta</taxon>
        <taxon>Embryophyta</taxon>
        <taxon>Tracheophyta</taxon>
        <taxon>Spermatophyta</taxon>
        <taxon>Magnoliopsida</taxon>
        <taxon>eudicotyledons</taxon>
        <taxon>Gunneridae</taxon>
        <taxon>Pentapetalae</taxon>
        <taxon>asterids</taxon>
        <taxon>campanulids</taxon>
        <taxon>Asterales</taxon>
        <taxon>Asteraceae</taxon>
        <taxon>Asteroideae</taxon>
        <taxon>Anthemideae</taxon>
        <taxon>Anthemidinae</taxon>
        <taxon>Tanacetum</taxon>
    </lineage>
</organism>
<gene>
    <name evidence="2" type="ORF">Tci_003316</name>
</gene>
<reference evidence="2" key="1">
    <citation type="journal article" date="2019" name="Sci. Rep.">
        <title>Draft genome of Tanacetum cinerariifolium, the natural source of mosquito coil.</title>
        <authorList>
            <person name="Yamashiro T."/>
            <person name="Shiraishi A."/>
            <person name="Satake H."/>
            <person name="Nakayama K."/>
        </authorList>
    </citation>
    <scope>NUCLEOTIDE SEQUENCE</scope>
</reference>
<name>A0A6L2J2U0_TANCI</name>
<dbReference type="InterPro" id="IPR036339">
    <property type="entry name" value="PUB-like_dom_sf"/>
</dbReference>
<feature type="region of interest" description="Disordered" evidence="1">
    <location>
        <begin position="1"/>
        <end position="22"/>
    </location>
</feature>
<protein>
    <submittedName>
        <fullName evidence="2">Structural maintenance of chromosomes protein 1</fullName>
    </submittedName>
</protein>
<sequence>MLDEDNFNGTSHGGNSSSDNEVVVGDDEELVTCNGTSNSDLNPFIQQNKETDGELKMILNAYVKNAAIKPEEEKFHKIRLSNAVFQDVEYGDNLLSMLASEAQKNQGHPVLMLGKKQGTSINLAVKPRTWRRHGLLGYVPSISRVVCFFNSISLLH</sequence>
<dbReference type="SUPFAM" id="SSF143503">
    <property type="entry name" value="PUG domain-like"/>
    <property type="match status" value="1"/>
</dbReference>
<dbReference type="AlphaFoldDB" id="A0A6L2J2U0"/>
<accession>A0A6L2J2U0</accession>
<feature type="compositionally biased region" description="Polar residues" evidence="1">
    <location>
        <begin position="7"/>
        <end position="20"/>
    </location>
</feature>
<evidence type="ECO:0000256" key="1">
    <source>
        <dbReference type="SAM" id="MobiDB-lite"/>
    </source>
</evidence>
<dbReference type="EMBL" id="BKCJ010000241">
    <property type="protein sequence ID" value="GEU31338.1"/>
    <property type="molecule type" value="Genomic_DNA"/>
</dbReference>
<dbReference type="Gene3D" id="1.20.58.2190">
    <property type="match status" value="1"/>
</dbReference>
<comment type="caution">
    <text evidence="2">The sequence shown here is derived from an EMBL/GenBank/DDBJ whole genome shotgun (WGS) entry which is preliminary data.</text>
</comment>